<dbReference type="Pfam" id="PF00561">
    <property type="entry name" value="Abhydrolase_1"/>
    <property type="match status" value="1"/>
</dbReference>
<dbReference type="PANTHER" id="PTHR32015">
    <property type="entry name" value="FASTING INDUCED LIPASE"/>
    <property type="match status" value="1"/>
</dbReference>
<dbReference type="Proteomes" id="UP001180531">
    <property type="component" value="Unassembled WGS sequence"/>
</dbReference>
<evidence type="ECO:0000256" key="1">
    <source>
        <dbReference type="SAM" id="SignalP"/>
    </source>
</evidence>
<dbReference type="GO" id="GO:0016787">
    <property type="term" value="F:hydrolase activity"/>
    <property type="evidence" value="ECO:0007669"/>
    <property type="project" value="UniProtKB-KW"/>
</dbReference>
<sequence>MRTKRHGTRTGRFVRLVTAGALGAVLTLASAPPAGAEPAGPEQSDFLAALLYSVAHPRALPAGADEPGCRPGPRHPQPVVLVNGTLENAYANWARLAPLLRSDGYCVFAFNYGGVEGSPFQQLGPMRTSARQLAAFVDHVRAVTGAPRVDLVGHSQGGLLPLYYINRLHGRDKVRRMVGVEPVSRGVRVYGLFTLLGRTPGLAQVLALPCAACVDFTAGSAFLRETVEGGYTRPEVRYTTIISRTDGAVTVPEAQLPPATNVTNIVTQDVCPQDLTDHVKAVYDDITLRLVRNALDPAAAVPPRCHIVLPLLPAQG</sequence>
<dbReference type="SUPFAM" id="SSF53474">
    <property type="entry name" value="alpha/beta-Hydrolases"/>
    <property type="match status" value="1"/>
</dbReference>
<dbReference type="RefSeq" id="WP_311606874.1">
    <property type="nucleotide sequence ID" value="NZ_JAVRFI010000001.1"/>
</dbReference>
<dbReference type="Gene3D" id="3.40.50.1820">
    <property type="entry name" value="alpha/beta hydrolase"/>
    <property type="match status" value="1"/>
</dbReference>
<organism evidence="3 4">
    <name type="scientific">Streptomyces hesseae</name>
    <dbReference type="NCBI Taxonomy" id="3075519"/>
    <lineage>
        <taxon>Bacteria</taxon>
        <taxon>Bacillati</taxon>
        <taxon>Actinomycetota</taxon>
        <taxon>Actinomycetes</taxon>
        <taxon>Kitasatosporales</taxon>
        <taxon>Streptomycetaceae</taxon>
        <taxon>Streptomyces</taxon>
    </lineage>
</organism>
<dbReference type="InterPro" id="IPR029058">
    <property type="entry name" value="AB_hydrolase_fold"/>
</dbReference>
<feature type="signal peptide" evidence="1">
    <location>
        <begin position="1"/>
        <end position="36"/>
    </location>
</feature>
<evidence type="ECO:0000259" key="2">
    <source>
        <dbReference type="Pfam" id="PF00561"/>
    </source>
</evidence>
<gene>
    <name evidence="3" type="ORF">RM609_00400</name>
</gene>
<keyword evidence="1" id="KW-0732">Signal</keyword>
<protein>
    <submittedName>
        <fullName evidence="3">Alpha/beta fold hydrolase</fullName>
    </submittedName>
</protein>
<proteinExistence type="predicted"/>
<dbReference type="InterPro" id="IPR002918">
    <property type="entry name" value="Lipase_EstA/Esterase_EstB"/>
</dbReference>
<evidence type="ECO:0000313" key="3">
    <source>
        <dbReference type="EMBL" id="MDT0447567.1"/>
    </source>
</evidence>
<feature type="domain" description="AB hydrolase-1" evidence="2">
    <location>
        <begin position="78"/>
        <end position="182"/>
    </location>
</feature>
<dbReference type="EMBL" id="JAVRFI010000001">
    <property type="protein sequence ID" value="MDT0447567.1"/>
    <property type="molecule type" value="Genomic_DNA"/>
</dbReference>
<dbReference type="PANTHER" id="PTHR32015:SF1">
    <property type="entry name" value="LIPASE"/>
    <property type="match status" value="1"/>
</dbReference>
<accession>A0ABU2SF29</accession>
<keyword evidence="3" id="KW-0378">Hydrolase</keyword>
<reference evidence="3" key="1">
    <citation type="submission" date="2024-05" db="EMBL/GenBank/DDBJ databases">
        <title>30 novel species of actinomycetes from the DSMZ collection.</title>
        <authorList>
            <person name="Nouioui I."/>
        </authorList>
    </citation>
    <scope>NUCLEOTIDE SEQUENCE</scope>
    <source>
        <strain evidence="3">DSM 40473</strain>
    </source>
</reference>
<feature type="chain" id="PRO_5045646453" evidence="1">
    <location>
        <begin position="37"/>
        <end position="316"/>
    </location>
</feature>
<evidence type="ECO:0000313" key="4">
    <source>
        <dbReference type="Proteomes" id="UP001180531"/>
    </source>
</evidence>
<name>A0ABU2SF29_9ACTN</name>
<dbReference type="InterPro" id="IPR000073">
    <property type="entry name" value="AB_hydrolase_1"/>
</dbReference>
<comment type="caution">
    <text evidence="3">The sequence shown here is derived from an EMBL/GenBank/DDBJ whole genome shotgun (WGS) entry which is preliminary data.</text>
</comment>
<keyword evidence="4" id="KW-1185">Reference proteome</keyword>